<protein>
    <submittedName>
        <fullName evidence="2">Uncharacterized protein</fullName>
    </submittedName>
</protein>
<dbReference type="RefSeq" id="WP_074652263.1">
    <property type="nucleotide sequence ID" value="NZ_FNSD01000001.1"/>
</dbReference>
<organism evidence="2 3">
    <name type="scientific">Terriglobus roseus</name>
    <dbReference type="NCBI Taxonomy" id="392734"/>
    <lineage>
        <taxon>Bacteria</taxon>
        <taxon>Pseudomonadati</taxon>
        <taxon>Acidobacteriota</taxon>
        <taxon>Terriglobia</taxon>
        <taxon>Terriglobales</taxon>
        <taxon>Acidobacteriaceae</taxon>
        <taxon>Terriglobus</taxon>
    </lineage>
</organism>
<proteinExistence type="predicted"/>
<accession>A0A1H4JFM0</accession>
<gene>
    <name evidence="2" type="ORF">SAMN05443244_0579</name>
</gene>
<dbReference type="OrthoDB" id="106205at2"/>
<sequence length="368" mass="41000">MFRLTRLSHLAITCTLAAASFQSFVNATPARAAIVAQDDAGSQKPAAKEKDNDRDVRGNAALWAQIRNPVMWRQPASISGLDLFYGQGGKEKQPRPPFVFESEDMDGTNPKIDVRDADDKKWRVKSGEEARPEIVASRLLWAMGYFVNDDYFVSTGTVGGMKAKRGSKEWKAGQLEEVRFARKPSGQNKVGIWEWKTNPFYGKREFNGLRVMMAVMNNWDLKDVNNAVYTDKKNNQQIFLVNDVGASFGSNGVGWTKSGSKGNVDSFKESKFVTRLTDSEVDFGTPRRPTGMLIATAGLTAKSFAMRADLDWIGHNVPREDARWIGSMLAQLSHQQLTDAFRAGGFPADATQEYVRVVESRIAELKKL</sequence>
<evidence type="ECO:0000313" key="3">
    <source>
        <dbReference type="Proteomes" id="UP000182409"/>
    </source>
</evidence>
<dbReference type="EMBL" id="FNSD01000001">
    <property type="protein sequence ID" value="SEB44937.1"/>
    <property type="molecule type" value="Genomic_DNA"/>
</dbReference>
<feature type="signal peptide" evidence="1">
    <location>
        <begin position="1"/>
        <end position="32"/>
    </location>
</feature>
<evidence type="ECO:0000256" key="1">
    <source>
        <dbReference type="SAM" id="SignalP"/>
    </source>
</evidence>
<feature type="chain" id="PRO_5010343586" evidence="1">
    <location>
        <begin position="33"/>
        <end position="368"/>
    </location>
</feature>
<keyword evidence="1" id="KW-0732">Signal</keyword>
<dbReference type="Proteomes" id="UP000182409">
    <property type="component" value="Unassembled WGS sequence"/>
</dbReference>
<name>A0A1H4JFM0_9BACT</name>
<evidence type="ECO:0000313" key="2">
    <source>
        <dbReference type="EMBL" id="SEB44937.1"/>
    </source>
</evidence>
<dbReference type="AlphaFoldDB" id="A0A1H4JFM0"/>
<reference evidence="2 3" key="1">
    <citation type="submission" date="2016-10" db="EMBL/GenBank/DDBJ databases">
        <authorList>
            <person name="de Groot N.N."/>
        </authorList>
    </citation>
    <scope>NUCLEOTIDE SEQUENCE [LARGE SCALE GENOMIC DNA]</scope>
    <source>
        <strain evidence="2 3">AB35.6</strain>
    </source>
</reference>